<proteinExistence type="predicted"/>
<name>A0A5M6CQ11_9BACT</name>
<evidence type="ECO:0000259" key="2">
    <source>
        <dbReference type="Pfam" id="PF09822"/>
    </source>
</evidence>
<keyword evidence="1" id="KW-1133">Transmembrane helix</keyword>
<gene>
    <name evidence="4" type="primary">gldG</name>
    <name evidence="4" type="ORF">F0919_06900</name>
</gene>
<evidence type="ECO:0000313" key="5">
    <source>
        <dbReference type="Proteomes" id="UP000323632"/>
    </source>
</evidence>
<dbReference type="Pfam" id="PF09822">
    <property type="entry name" value="ABC_transp_aux"/>
    <property type="match status" value="1"/>
</dbReference>
<reference evidence="4 5" key="1">
    <citation type="submission" date="2019-09" db="EMBL/GenBank/DDBJ databases">
        <title>Genome sequence and assembly of Taibaiella sp.</title>
        <authorList>
            <person name="Chhetri G."/>
        </authorList>
    </citation>
    <scope>NUCLEOTIDE SEQUENCE [LARGE SCALE GENOMIC DNA]</scope>
    <source>
        <strain evidence="4 5">KVB11</strain>
    </source>
</reference>
<evidence type="ECO:0000313" key="4">
    <source>
        <dbReference type="EMBL" id="KAA5537398.1"/>
    </source>
</evidence>
<dbReference type="InterPro" id="IPR055396">
    <property type="entry name" value="DUF7088"/>
</dbReference>
<feature type="domain" description="DUF7088" evidence="3">
    <location>
        <begin position="44"/>
        <end position="151"/>
    </location>
</feature>
<dbReference type="EMBL" id="VWSH01000001">
    <property type="protein sequence ID" value="KAA5537398.1"/>
    <property type="molecule type" value="Genomic_DNA"/>
</dbReference>
<dbReference type="InterPro" id="IPR019196">
    <property type="entry name" value="ABC_transp_unknown"/>
</dbReference>
<feature type="transmembrane region" description="Helical" evidence="1">
    <location>
        <begin position="19"/>
        <end position="37"/>
    </location>
</feature>
<dbReference type="AlphaFoldDB" id="A0A5M6CQ11"/>
<evidence type="ECO:0000259" key="3">
    <source>
        <dbReference type="Pfam" id="PF23357"/>
    </source>
</evidence>
<keyword evidence="5" id="KW-1185">Reference proteome</keyword>
<feature type="domain" description="ABC-type uncharacterised transport system" evidence="2">
    <location>
        <begin position="202"/>
        <end position="509"/>
    </location>
</feature>
<sequence>MSATNSTINKRKAAPGKKLITVIAILIAANITAWFFYGQIDLTKDKRYTITDATQHMLKGLDKKMEITVFLDGDDLPAAFQSLANSTDAMLRHFRDISDNKVTYHFTDPLGSDTAALQILKQYHMTGLPVTVSEGKKGTSQKMIFPWALVSTVDAKGKAIDYPVFLQETNTLNFNRHTLLKSEILLEYNLANAIHQLSKSEKTNVAYLLGNGEQFDSHIGSMAMTLAQAYNFDTLDINGQNSIPSKIKTVIIQNPTVPFTDEQKFKLDQYVMHGGHIFWSLNMVTGTIDSLRSGQFSAMPIDVNLNNLLFNYGVRVNTNMVEDAVDHAFVPLEAQSKKSETTMFPWVYFPVLNPGSDHPIVKNLNGVLARFVSSIDTVGSNAAIQKTVLLSSGRYSKSEPTPMPVILESAIVPPNPAEYPQHNLIAGILLEGNFNSAYSSNRPVALSDWITASGVNIKDQSGPAGKMIVLSDGDILTNDFGQQSGPLPMGSFILDPSYKFDNQAFLLNCMEYLNDDENLLEARNKNFDNRILDPKVVEDERTKWQFINIGLPVIAILIFGAVFFFIRKRKYA</sequence>
<protein>
    <submittedName>
        <fullName evidence="4">Gliding motility-associated ABC transporter substrate-binding protein GldG</fullName>
    </submittedName>
</protein>
<organism evidence="4 5">
    <name type="scientific">Taibaiella lutea</name>
    <dbReference type="NCBI Taxonomy" id="2608001"/>
    <lineage>
        <taxon>Bacteria</taxon>
        <taxon>Pseudomonadati</taxon>
        <taxon>Bacteroidota</taxon>
        <taxon>Chitinophagia</taxon>
        <taxon>Chitinophagales</taxon>
        <taxon>Chitinophagaceae</taxon>
        <taxon>Taibaiella</taxon>
    </lineage>
</organism>
<dbReference type="Pfam" id="PF23357">
    <property type="entry name" value="DUF7088"/>
    <property type="match status" value="1"/>
</dbReference>
<keyword evidence="1" id="KW-0812">Transmembrane</keyword>
<dbReference type="Proteomes" id="UP000323632">
    <property type="component" value="Unassembled WGS sequence"/>
</dbReference>
<comment type="caution">
    <text evidence="4">The sequence shown here is derived from an EMBL/GenBank/DDBJ whole genome shotgun (WGS) entry which is preliminary data.</text>
</comment>
<dbReference type="RefSeq" id="WP_150031974.1">
    <property type="nucleotide sequence ID" value="NZ_VWSH01000001.1"/>
</dbReference>
<keyword evidence="1" id="KW-0472">Membrane</keyword>
<dbReference type="NCBIfam" id="TIGR03521">
    <property type="entry name" value="GldG"/>
    <property type="match status" value="1"/>
</dbReference>
<evidence type="ECO:0000256" key="1">
    <source>
        <dbReference type="SAM" id="Phobius"/>
    </source>
</evidence>
<dbReference type="InterPro" id="IPR019863">
    <property type="entry name" value="Motility-assoc_ABC-rel_GldG"/>
</dbReference>
<feature type="transmembrane region" description="Helical" evidence="1">
    <location>
        <begin position="544"/>
        <end position="566"/>
    </location>
</feature>
<accession>A0A5M6CQ11</accession>